<organism evidence="2 3">
    <name type="scientific">Crotalaria pallida</name>
    <name type="common">Smooth rattlebox</name>
    <name type="synonym">Crotalaria striata</name>
    <dbReference type="NCBI Taxonomy" id="3830"/>
    <lineage>
        <taxon>Eukaryota</taxon>
        <taxon>Viridiplantae</taxon>
        <taxon>Streptophyta</taxon>
        <taxon>Embryophyta</taxon>
        <taxon>Tracheophyta</taxon>
        <taxon>Spermatophyta</taxon>
        <taxon>Magnoliopsida</taxon>
        <taxon>eudicotyledons</taxon>
        <taxon>Gunneridae</taxon>
        <taxon>Pentapetalae</taxon>
        <taxon>rosids</taxon>
        <taxon>fabids</taxon>
        <taxon>Fabales</taxon>
        <taxon>Fabaceae</taxon>
        <taxon>Papilionoideae</taxon>
        <taxon>50 kb inversion clade</taxon>
        <taxon>genistoids sensu lato</taxon>
        <taxon>core genistoids</taxon>
        <taxon>Crotalarieae</taxon>
        <taxon>Crotalaria</taxon>
    </lineage>
</organism>
<feature type="chain" id="PRO_5042934059" evidence="1">
    <location>
        <begin position="29"/>
        <end position="99"/>
    </location>
</feature>
<evidence type="ECO:0000313" key="3">
    <source>
        <dbReference type="Proteomes" id="UP001372338"/>
    </source>
</evidence>
<reference evidence="2 3" key="1">
    <citation type="submission" date="2024-01" db="EMBL/GenBank/DDBJ databases">
        <title>The genomes of 5 underutilized Papilionoideae crops provide insights into root nodulation and disease resistanc.</title>
        <authorList>
            <person name="Yuan L."/>
        </authorList>
    </citation>
    <scope>NUCLEOTIDE SEQUENCE [LARGE SCALE GENOMIC DNA]</scope>
    <source>
        <strain evidence="2">ZHUSHIDOU_FW_LH</strain>
        <tissue evidence="2">Leaf</tissue>
    </source>
</reference>
<comment type="caution">
    <text evidence="2">The sequence shown here is derived from an EMBL/GenBank/DDBJ whole genome shotgun (WGS) entry which is preliminary data.</text>
</comment>
<dbReference type="AlphaFoldDB" id="A0AAN9ILW4"/>
<evidence type="ECO:0000256" key="1">
    <source>
        <dbReference type="SAM" id="SignalP"/>
    </source>
</evidence>
<evidence type="ECO:0000313" key="2">
    <source>
        <dbReference type="EMBL" id="KAK7282431.1"/>
    </source>
</evidence>
<keyword evidence="1" id="KW-0732">Signal</keyword>
<name>A0AAN9ILW4_CROPI</name>
<gene>
    <name evidence="2" type="ORF">RIF29_11186</name>
</gene>
<feature type="signal peptide" evidence="1">
    <location>
        <begin position="1"/>
        <end position="28"/>
    </location>
</feature>
<protein>
    <submittedName>
        <fullName evidence="2">Uncharacterized protein</fullName>
    </submittedName>
</protein>
<proteinExistence type="predicted"/>
<accession>A0AAN9ILW4</accession>
<sequence>MANYNHHHHHAVLLLVFLFLISSSSSYARLLNIALPREGVVLKEKEEQAGHVLPCEHMVVDVARKRLSGGKYGRLILNMLPKGTVPPSGPSKGINNINN</sequence>
<keyword evidence="3" id="KW-1185">Reference proteome</keyword>
<dbReference type="Proteomes" id="UP001372338">
    <property type="component" value="Unassembled WGS sequence"/>
</dbReference>
<dbReference type="EMBL" id="JAYWIO010000002">
    <property type="protein sequence ID" value="KAK7282431.1"/>
    <property type="molecule type" value="Genomic_DNA"/>
</dbReference>